<dbReference type="Gene3D" id="2.60.120.650">
    <property type="entry name" value="Cupin"/>
    <property type="match status" value="1"/>
</dbReference>
<gene>
    <name evidence="3" type="ORF">MYCIT1_LOCUS29349</name>
</gene>
<comment type="caution">
    <text evidence="3">The sequence shown here is derived from an EMBL/GenBank/DDBJ whole genome shotgun (WGS) entry which is preliminary data.</text>
</comment>
<feature type="compositionally biased region" description="Polar residues" evidence="1">
    <location>
        <begin position="951"/>
        <end position="962"/>
    </location>
</feature>
<dbReference type="InterPro" id="IPR032675">
    <property type="entry name" value="LRR_dom_sf"/>
</dbReference>
<feature type="compositionally biased region" description="Low complexity" evidence="1">
    <location>
        <begin position="979"/>
        <end position="990"/>
    </location>
</feature>
<dbReference type="PROSITE" id="PS51450">
    <property type="entry name" value="LRR"/>
    <property type="match status" value="1"/>
</dbReference>
<dbReference type="AlphaFoldDB" id="A0AAD2HQ95"/>
<feature type="domain" description="Cupin-like" evidence="2">
    <location>
        <begin position="104"/>
        <end position="277"/>
    </location>
</feature>
<name>A0AAD2HQ95_9AGAR</name>
<dbReference type="Pfam" id="PF13621">
    <property type="entry name" value="Cupin_8"/>
    <property type="match status" value="1"/>
</dbReference>
<protein>
    <recommendedName>
        <fullName evidence="2">Cupin-like domain-containing protein</fullName>
    </recommendedName>
</protein>
<dbReference type="Gene3D" id="3.80.10.10">
    <property type="entry name" value="Ribonuclease Inhibitor"/>
    <property type="match status" value="1"/>
</dbReference>
<feature type="compositionally biased region" description="Low complexity" evidence="1">
    <location>
        <begin position="1000"/>
        <end position="1032"/>
    </location>
</feature>
<evidence type="ECO:0000256" key="1">
    <source>
        <dbReference type="SAM" id="MobiDB-lite"/>
    </source>
</evidence>
<dbReference type="EMBL" id="CAVNYO010000436">
    <property type="protein sequence ID" value="CAK5279346.1"/>
    <property type="molecule type" value="Genomic_DNA"/>
</dbReference>
<dbReference type="PANTHER" id="PTHR12461">
    <property type="entry name" value="HYPOXIA-INDUCIBLE FACTOR 1 ALPHA INHIBITOR-RELATED"/>
    <property type="match status" value="1"/>
</dbReference>
<feature type="region of interest" description="Disordered" evidence="1">
    <location>
        <begin position="532"/>
        <end position="638"/>
    </location>
</feature>
<feature type="compositionally biased region" description="Basic and acidic residues" evidence="1">
    <location>
        <begin position="650"/>
        <end position="660"/>
    </location>
</feature>
<feature type="region of interest" description="Disordered" evidence="1">
    <location>
        <begin position="650"/>
        <end position="701"/>
    </location>
</feature>
<dbReference type="InterPro" id="IPR019487">
    <property type="entry name" value="RAM_signalling_pathway_SOG2"/>
</dbReference>
<dbReference type="InterPro" id="IPR041667">
    <property type="entry name" value="Cupin_8"/>
</dbReference>
<dbReference type="InterPro" id="IPR001611">
    <property type="entry name" value="Leu-rich_rpt"/>
</dbReference>
<reference evidence="3" key="1">
    <citation type="submission" date="2023-11" db="EMBL/GenBank/DDBJ databases">
        <authorList>
            <person name="De Vega J J."/>
            <person name="De Vega J J."/>
        </authorList>
    </citation>
    <scope>NUCLEOTIDE SEQUENCE</scope>
</reference>
<feature type="compositionally biased region" description="Basic and acidic residues" evidence="1">
    <location>
        <begin position="580"/>
        <end position="598"/>
    </location>
</feature>
<evidence type="ECO:0000313" key="3">
    <source>
        <dbReference type="EMBL" id="CAK5279346.1"/>
    </source>
</evidence>
<dbReference type="PANTHER" id="PTHR12461:SF94">
    <property type="entry name" value="JMJC DOMAIN-CONTAINING PROTEIN"/>
    <property type="match status" value="1"/>
</dbReference>
<dbReference type="Proteomes" id="UP001295794">
    <property type="component" value="Unassembled WGS sequence"/>
</dbReference>
<accession>A0AAD2HQ95</accession>
<keyword evidence="4" id="KW-1185">Reference proteome</keyword>
<proteinExistence type="predicted"/>
<sequence>MAAAAHRRVDFCATLLPPLQAIAKLDAAIIISGCAGTGRLDLVLEIIQQLQDHCSGRLAPSPLSSSPCYHPIQPLAATSLPTERSIPVLSRGPSLSAFQTQHYQSPFVIRDYASHWPALNEHPWASTQYLRSVAGPGRVVPVEVGRDYRTEDWTQKIMPWDDFLDSLDDHSETTLLYLAQHSLFMQFPALRYDIEVSDYAYAEIPRQGFDPPANEEQLVINAWLGPRNTVSPAHTDPYFNIYVQVVGQKTVWLAPPSAGELMQAEKNTAGIDVFGPEDRPASLDGLGSAAILNPGDLVWLCKDERPVAVAVNVTLLMSVLGGPMRLSSPSLTLTTGNISDALSSSPDGGATLVFLKKSISDIPDEAVEELAALGREMPEDETLDTLDISHNKIKRLPTQPGKLLNLRVFSVARNKLTRLPIYLSKFYKLEVLKLERNPIEWPPKSVVFETAAEPESPQAMREWIRNLQTWIESETSRPRIHEDSGYSEQELEGNLEDSFHAWKRYTPVPEKDFDAGVTPHARSFSIDSNLSASSLAESQDERDSASYNRPPPLRLGILGSFSPEGSPTRSFESYLPSPADSDKFFDEPTQHPPRKDSLRNVQPPEVNVHARNASYASGTRNREREHSVPLPGKQSMPDLRTAKLNFTRKAPELPVRHAAEDSFPSPSSLRKDSDSSGSSSAAIRPHRTHGSPSRPAETGPSMAFERNSYFRRMSKLPVAAISNTLPEPLLKLIDSVRSILFAMCQVYQSLEHYTIHAPDERLKTVLRKVLDPASSDMMQLINSLDRFDALSRKTLPPHMVCRGVVESCRDTVASFAKAISVVSLQLKVIAGADDVRYLRSMLLMLYGATAEVAAAWKDVLPHIETIAPSLHAKGFSPMSMASPDVYPGSAPPAHHQFLGADHSPPPMLRTHPIGRIRTARRHAGSFSSKDVEIGKKLPSYDDGPLFSSGVVTGSASHTPTPRTTKRYLPAPFTGSITVSSPSPSGDGPSSRANSHSRAGSQASLHASSSSASLSGASASSSPSIPSKAPSSLELPSSSKTQVDKEALHAIQAAVDVAPTVWNQIEHALADSLDPEVRESLDRARAVTRRLADLTKSVQDGIDSSVDRKLLREDSNLFLKTVVQLSNIIKQYGDIQSTVLRSNLVRLTNSTEEFAILLHVSSFSPLPPTNGARSYSPMPPASPALSTISGLNSGGLPLEEFRLTSNLSRSRSAQTSVSAVKLAVQEQPRSALPLQTFKVPPPLSIRKGKSTVGEAG</sequence>
<dbReference type="SUPFAM" id="SSF52075">
    <property type="entry name" value="Outer arm dynein light chain 1"/>
    <property type="match status" value="1"/>
</dbReference>
<evidence type="ECO:0000259" key="2">
    <source>
        <dbReference type="Pfam" id="PF13621"/>
    </source>
</evidence>
<dbReference type="SUPFAM" id="SSF51197">
    <property type="entry name" value="Clavaminate synthase-like"/>
    <property type="match status" value="1"/>
</dbReference>
<feature type="region of interest" description="Disordered" evidence="1">
    <location>
        <begin position="951"/>
        <end position="1040"/>
    </location>
</feature>
<organism evidence="3 4">
    <name type="scientific">Mycena citricolor</name>
    <dbReference type="NCBI Taxonomy" id="2018698"/>
    <lineage>
        <taxon>Eukaryota</taxon>
        <taxon>Fungi</taxon>
        <taxon>Dikarya</taxon>
        <taxon>Basidiomycota</taxon>
        <taxon>Agaricomycotina</taxon>
        <taxon>Agaricomycetes</taxon>
        <taxon>Agaricomycetidae</taxon>
        <taxon>Agaricales</taxon>
        <taxon>Marasmiineae</taxon>
        <taxon>Mycenaceae</taxon>
        <taxon>Mycena</taxon>
    </lineage>
</organism>
<dbReference type="Pfam" id="PF10428">
    <property type="entry name" value="SOG2"/>
    <property type="match status" value="1"/>
</dbReference>
<evidence type="ECO:0000313" key="4">
    <source>
        <dbReference type="Proteomes" id="UP001295794"/>
    </source>
</evidence>